<gene>
    <name evidence="1" type="ORF">SSA02_16140</name>
</gene>
<dbReference type="Proteomes" id="UP000321405">
    <property type="component" value="Unassembled WGS sequence"/>
</dbReference>
<comment type="caution">
    <text evidence="1">The sequence shown here is derived from an EMBL/GenBank/DDBJ whole genome shotgun (WGS) entry which is preliminary data.</text>
</comment>
<accession>A0A511BQ33</accession>
<evidence type="ECO:0000313" key="1">
    <source>
        <dbReference type="EMBL" id="GEL02451.1"/>
    </source>
</evidence>
<reference evidence="1 2" key="1">
    <citation type="submission" date="2019-07" db="EMBL/GenBank/DDBJ databases">
        <title>Whole genome shotgun sequence of Swaminathania salitolerans NBRC 104436.</title>
        <authorList>
            <person name="Hosoyama A."/>
            <person name="Uohara A."/>
            <person name="Ohji S."/>
            <person name="Ichikawa N."/>
        </authorList>
    </citation>
    <scope>NUCLEOTIDE SEQUENCE [LARGE SCALE GENOMIC DNA]</scope>
    <source>
        <strain evidence="1 2">NBRC 104436</strain>
    </source>
</reference>
<name>A0A511BQ33_9PROT</name>
<organism evidence="1 2">
    <name type="scientific">Swaminathania salitolerans</name>
    <dbReference type="NCBI Taxonomy" id="182838"/>
    <lineage>
        <taxon>Bacteria</taxon>
        <taxon>Pseudomonadati</taxon>
        <taxon>Pseudomonadota</taxon>
        <taxon>Alphaproteobacteria</taxon>
        <taxon>Acetobacterales</taxon>
        <taxon>Acetobacteraceae</taxon>
        <taxon>Swaminathania</taxon>
    </lineage>
</organism>
<keyword evidence="2" id="KW-1185">Reference proteome</keyword>
<proteinExistence type="predicted"/>
<sequence>MRWVKGTFARHAGIVIRAGNRDRKGHSCPAQGRERTHNGKQRWSRSWLHILVAMIGAAKNGGATIGGMSRIENDRCRW</sequence>
<evidence type="ECO:0000313" key="2">
    <source>
        <dbReference type="Proteomes" id="UP000321405"/>
    </source>
</evidence>
<dbReference type="AlphaFoldDB" id="A0A511BQ33"/>
<dbReference type="EMBL" id="BJVC01000003">
    <property type="protein sequence ID" value="GEL02451.1"/>
    <property type="molecule type" value="Genomic_DNA"/>
</dbReference>
<protein>
    <submittedName>
        <fullName evidence="1">Uncharacterized protein</fullName>
    </submittedName>
</protein>